<comment type="caution">
    <text evidence="3">The sequence shown here is derived from an EMBL/GenBank/DDBJ whole genome shotgun (WGS) entry which is preliminary data.</text>
</comment>
<evidence type="ECO:0000256" key="1">
    <source>
        <dbReference type="SAM" id="Phobius"/>
    </source>
</evidence>
<feature type="transmembrane region" description="Helical" evidence="1">
    <location>
        <begin position="174"/>
        <end position="197"/>
    </location>
</feature>
<protein>
    <recommendedName>
        <fullName evidence="2">DUF7702 domain-containing protein</fullName>
    </recommendedName>
</protein>
<dbReference type="PANTHER" id="PTHR42109">
    <property type="entry name" value="UNPLACED GENOMIC SCAFFOLD UM_SCAF_CONTIG_1.265, WHOLE GENOME SHOTGUN SEQUENCE"/>
    <property type="match status" value="1"/>
</dbReference>
<feature type="transmembrane region" description="Helical" evidence="1">
    <location>
        <begin position="66"/>
        <end position="87"/>
    </location>
</feature>
<dbReference type="Proteomes" id="UP001216150">
    <property type="component" value="Unassembled WGS sequence"/>
</dbReference>
<keyword evidence="1" id="KW-1133">Transmembrane helix</keyword>
<feature type="domain" description="DUF7702" evidence="2">
    <location>
        <begin position="7"/>
        <end position="231"/>
    </location>
</feature>
<gene>
    <name evidence="3" type="ORF">N7450_001551</name>
</gene>
<dbReference type="Pfam" id="PF24800">
    <property type="entry name" value="DUF7702"/>
    <property type="match status" value="1"/>
</dbReference>
<dbReference type="PANTHER" id="PTHR42109:SF2">
    <property type="entry name" value="INTEGRAL MEMBRANE PROTEIN"/>
    <property type="match status" value="1"/>
</dbReference>
<evidence type="ECO:0000313" key="3">
    <source>
        <dbReference type="EMBL" id="KAJ5600484.1"/>
    </source>
</evidence>
<feature type="transmembrane region" description="Helical" evidence="1">
    <location>
        <begin position="143"/>
        <end position="162"/>
    </location>
</feature>
<feature type="transmembrane region" description="Helical" evidence="1">
    <location>
        <begin position="12"/>
        <end position="30"/>
    </location>
</feature>
<reference evidence="3 4" key="1">
    <citation type="journal article" date="2023" name="IMA Fungus">
        <title>Comparative genomic study of the Penicillium genus elucidates a diverse pangenome and 15 lateral gene transfer events.</title>
        <authorList>
            <person name="Petersen C."/>
            <person name="Sorensen T."/>
            <person name="Nielsen M.R."/>
            <person name="Sondergaard T.E."/>
            <person name="Sorensen J.L."/>
            <person name="Fitzpatrick D.A."/>
            <person name="Frisvad J.C."/>
            <person name="Nielsen K.L."/>
        </authorList>
    </citation>
    <scope>NUCLEOTIDE SEQUENCE [LARGE SCALE GENOMIC DNA]</scope>
    <source>
        <strain evidence="3 4">IBT 29057</strain>
    </source>
</reference>
<keyword evidence="4" id="KW-1185">Reference proteome</keyword>
<keyword evidence="1" id="KW-0472">Membrane</keyword>
<keyword evidence="1" id="KW-0812">Transmembrane</keyword>
<dbReference type="AlphaFoldDB" id="A0AAD6E4D5"/>
<proteinExistence type="predicted"/>
<dbReference type="EMBL" id="JAQJAC010000001">
    <property type="protein sequence ID" value="KAJ5600484.1"/>
    <property type="molecule type" value="Genomic_DNA"/>
</dbReference>
<organism evidence="3 4">
    <name type="scientific">Penicillium hetheringtonii</name>
    <dbReference type="NCBI Taxonomy" id="911720"/>
    <lineage>
        <taxon>Eukaryota</taxon>
        <taxon>Fungi</taxon>
        <taxon>Dikarya</taxon>
        <taxon>Ascomycota</taxon>
        <taxon>Pezizomycotina</taxon>
        <taxon>Eurotiomycetes</taxon>
        <taxon>Eurotiomycetidae</taxon>
        <taxon>Eurotiales</taxon>
        <taxon>Aspergillaceae</taxon>
        <taxon>Penicillium</taxon>
    </lineage>
</organism>
<feature type="transmembrane region" description="Helical" evidence="1">
    <location>
        <begin position="212"/>
        <end position="233"/>
    </location>
</feature>
<feature type="transmembrane region" description="Helical" evidence="1">
    <location>
        <begin position="37"/>
        <end position="60"/>
    </location>
</feature>
<accession>A0AAD6E4D5</accession>
<evidence type="ECO:0000313" key="4">
    <source>
        <dbReference type="Proteomes" id="UP001216150"/>
    </source>
</evidence>
<name>A0AAD6E4D5_9EURO</name>
<sequence length="262" mass="29429">MAGNGDFTYRDGIAAAQIVAFTVPFVYALYFRWTRRIGWFCVGVFTLLRIIGASCKLATIHQDTQGLWAAIFVCESLGMILIIFLLLEFLERINKVICIVGKWMFLAPSFITWIDIGISIGGWVSVMHVEHPLLPTAWSQASMGLLAVIYIYLVGVFVVFWVRRHEYFEVEKWALHAVTVCVPLLAIRLAYSLIFIISSNMTFNAIKGNPTAYLVLTMLPEVAIVAVCTFVIATKLPSLQKSAQYLEQEDDGESQQELSSRS</sequence>
<evidence type="ECO:0000259" key="2">
    <source>
        <dbReference type="Pfam" id="PF24800"/>
    </source>
</evidence>
<dbReference type="InterPro" id="IPR056119">
    <property type="entry name" value="DUF7702"/>
</dbReference>
<feature type="transmembrane region" description="Helical" evidence="1">
    <location>
        <begin position="99"/>
        <end position="123"/>
    </location>
</feature>